<keyword evidence="1" id="KW-0472">Membrane</keyword>
<feature type="domain" description="Sulfatase-modifying factor enzyme-like" evidence="2">
    <location>
        <begin position="273"/>
        <end position="379"/>
    </location>
</feature>
<accession>A0A7X2PCM4</accession>
<evidence type="ECO:0000313" key="3">
    <source>
        <dbReference type="EMBL" id="MSU06003.1"/>
    </source>
</evidence>
<dbReference type="SUPFAM" id="SSF56436">
    <property type="entry name" value="C-type lectin-like"/>
    <property type="match status" value="1"/>
</dbReference>
<dbReference type="PANTHER" id="PTHR23150">
    <property type="entry name" value="SULFATASE MODIFYING FACTOR 1, 2"/>
    <property type="match status" value="1"/>
</dbReference>
<organism evidence="3 4">
    <name type="scientific">Bullifex porci</name>
    <dbReference type="NCBI Taxonomy" id="2606638"/>
    <lineage>
        <taxon>Bacteria</taxon>
        <taxon>Pseudomonadati</taxon>
        <taxon>Spirochaetota</taxon>
        <taxon>Spirochaetia</taxon>
        <taxon>Spirochaetales</taxon>
        <taxon>Spirochaetaceae</taxon>
        <taxon>Bullifex</taxon>
    </lineage>
</organism>
<dbReference type="RefSeq" id="WP_154424977.1">
    <property type="nucleotide sequence ID" value="NZ_VUNN01000005.1"/>
</dbReference>
<dbReference type="Gene3D" id="3.90.1580.10">
    <property type="entry name" value="paralog of FGE (formylglycine-generating enzyme)"/>
    <property type="match status" value="1"/>
</dbReference>
<dbReference type="InterPro" id="IPR042095">
    <property type="entry name" value="SUMF_sf"/>
</dbReference>
<dbReference type="Proteomes" id="UP000460549">
    <property type="component" value="Unassembled WGS sequence"/>
</dbReference>
<reference evidence="3 4" key="1">
    <citation type="submission" date="2019-08" db="EMBL/GenBank/DDBJ databases">
        <title>In-depth cultivation of the pig gut microbiome towards novel bacterial diversity and tailored functional studies.</title>
        <authorList>
            <person name="Wylensek D."/>
            <person name="Hitch T.C.A."/>
            <person name="Clavel T."/>
        </authorList>
    </citation>
    <scope>NUCLEOTIDE SEQUENCE [LARGE SCALE GENOMIC DNA]</scope>
    <source>
        <strain evidence="3 4">NM-380-WT-3C1</strain>
    </source>
</reference>
<keyword evidence="1" id="KW-1133">Transmembrane helix</keyword>
<gene>
    <name evidence="3" type="ORF">FYJ80_04320</name>
</gene>
<dbReference type="AlphaFoldDB" id="A0A7X2PCM4"/>
<evidence type="ECO:0000259" key="2">
    <source>
        <dbReference type="Pfam" id="PF03781"/>
    </source>
</evidence>
<dbReference type="InterPro" id="IPR005532">
    <property type="entry name" value="SUMF_dom"/>
</dbReference>
<dbReference type="InterPro" id="IPR051043">
    <property type="entry name" value="Sulfatase_Mod_Factor_Kinase"/>
</dbReference>
<name>A0A7X2PCM4_9SPIO</name>
<comment type="caution">
    <text evidence="3">The sequence shown here is derived from an EMBL/GenBank/DDBJ whole genome shotgun (WGS) entry which is preliminary data.</text>
</comment>
<dbReference type="InterPro" id="IPR016187">
    <property type="entry name" value="CTDL_fold"/>
</dbReference>
<sequence>MKKDKLPEVEKVVLPKFLGMRPGKYILIALVIVILILFFLIGILPGILNGGRYVSFNSELSNVGIILDEKYIGSTEGSRIFVPSGEHKVEFIKDSEVIYSETLKIDHPIVLTLIFKRTLDVNVPVANNKEIYQRALISTIEQIEAYSAITDYSEFYNYPPLIENLARDAASCGINDVAEELFFISNFITSNEMKLDLDNAIKLFEDNNINYKSDSFNNLYSKLDDILDSNSDMVYLNTINSVNLPKKENNMFVYDETEFTIGSDSLVNIFGINTYPVKQLVKPFAVSTSYVSEYDYALFISENPYWAKSNIDTLIQDGMVDEYYLAGIFPSVDNKSLLPIRNVSWYAANAYCEWLSKKNNESYRLLSEAEWEVVAASCENKNYSNSLIVIDNDETLPKGVKGCLWELTSTSYIPLSRISGLYNSDISYPTTDVVIKGGSFINNSTTIKPSDVGVIEKKTTSEYTGFRVAKDI</sequence>
<dbReference type="PANTHER" id="PTHR23150:SF19">
    <property type="entry name" value="FORMYLGLYCINE-GENERATING ENZYME"/>
    <property type="match status" value="1"/>
</dbReference>
<proteinExistence type="predicted"/>
<evidence type="ECO:0000313" key="4">
    <source>
        <dbReference type="Proteomes" id="UP000460549"/>
    </source>
</evidence>
<dbReference type="GO" id="GO:0120147">
    <property type="term" value="F:formylglycine-generating oxidase activity"/>
    <property type="evidence" value="ECO:0007669"/>
    <property type="project" value="TreeGrafter"/>
</dbReference>
<keyword evidence="1" id="KW-0812">Transmembrane</keyword>
<feature type="transmembrane region" description="Helical" evidence="1">
    <location>
        <begin position="25"/>
        <end position="48"/>
    </location>
</feature>
<protein>
    <submittedName>
        <fullName evidence="3">Formylglycine-generating enzyme family protein</fullName>
    </submittedName>
</protein>
<evidence type="ECO:0000256" key="1">
    <source>
        <dbReference type="SAM" id="Phobius"/>
    </source>
</evidence>
<dbReference type="Pfam" id="PF03781">
    <property type="entry name" value="FGE-sulfatase"/>
    <property type="match status" value="1"/>
</dbReference>
<keyword evidence="4" id="KW-1185">Reference proteome</keyword>
<dbReference type="EMBL" id="VUNN01000005">
    <property type="protein sequence ID" value="MSU06003.1"/>
    <property type="molecule type" value="Genomic_DNA"/>
</dbReference>